<dbReference type="Proteomes" id="UP000023758">
    <property type="component" value="Unassembled WGS sequence"/>
</dbReference>
<dbReference type="FunFam" id="1.10.287.810:FF:000002">
    <property type="entry name" value="Mitochondrial import inner membrane translocase subunit tim10"/>
    <property type="match status" value="1"/>
</dbReference>
<dbReference type="GO" id="GO:0015031">
    <property type="term" value="P:protein transport"/>
    <property type="evidence" value="ECO:0007669"/>
    <property type="project" value="UniProtKB-KW"/>
</dbReference>
<dbReference type="SUPFAM" id="SSF144122">
    <property type="entry name" value="Tim10-like"/>
    <property type="match status" value="1"/>
</dbReference>
<dbReference type="GO" id="GO:0046872">
    <property type="term" value="F:metal ion binding"/>
    <property type="evidence" value="ECO:0007669"/>
    <property type="project" value="UniProtKB-KW"/>
</dbReference>
<evidence type="ECO:0000256" key="7">
    <source>
        <dbReference type="ARBA" id="ARBA00022927"/>
    </source>
</evidence>
<comment type="similarity">
    <text evidence="2 15">Belongs to the small Tim family.</text>
</comment>
<dbReference type="GO" id="GO:0005743">
    <property type="term" value="C:mitochondrial inner membrane"/>
    <property type="evidence" value="ECO:0007669"/>
    <property type="project" value="UniProtKB-SubCell"/>
</dbReference>
<evidence type="ECO:0000256" key="1">
    <source>
        <dbReference type="ARBA" id="ARBA00004137"/>
    </source>
</evidence>
<dbReference type="Gene3D" id="1.10.287.810">
    <property type="entry name" value="Mitochondrial import inner membrane translocase subunit tim13 like domains"/>
    <property type="match status" value="1"/>
</dbReference>
<name>A0A022W6J8_TRIRU</name>
<comment type="subcellular location">
    <subcellularLocation>
        <location evidence="1 15">Mitochondrion inner membrane</location>
        <topology evidence="1 15">Peripheral membrane protein</topology>
        <orientation evidence="1 15">Intermembrane side</orientation>
    </subcellularLocation>
</comment>
<comment type="function">
    <text evidence="15">Mitochondrial intermembrane chaperone that participates in the import and insertion of some multi-pass transmembrane proteins into the mitochondrial inner membrane. Also required for the transfer of beta-barrel precursors from the TOM complex to the sorting and assembly machinery (SAM complex) of the outer membrane. Acts as a chaperone-like protein that protects the hydrophobic precursors from aggregation and guide them through the mitochondrial intermembrane space.</text>
</comment>
<keyword evidence="8 15" id="KW-0811">Translocation</keyword>
<keyword evidence="10" id="KW-0472">Membrane</keyword>
<keyword evidence="7 15" id="KW-0653">Protein transport</keyword>
<evidence type="ECO:0000256" key="9">
    <source>
        <dbReference type="ARBA" id="ARBA00023128"/>
    </source>
</evidence>
<evidence type="ECO:0000313" key="17">
    <source>
        <dbReference type="EMBL" id="EZF53987.1"/>
    </source>
</evidence>
<feature type="domain" description="Tim10-like" evidence="16">
    <location>
        <begin position="17"/>
        <end position="80"/>
    </location>
</feature>
<keyword evidence="9 15" id="KW-0496">Mitochondrion</keyword>
<dbReference type="Pfam" id="PF02953">
    <property type="entry name" value="zf-Tim10_DDP"/>
    <property type="match status" value="1"/>
</dbReference>
<dbReference type="EMBL" id="KK207797">
    <property type="protein sequence ID" value="EZF53987.1"/>
    <property type="molecule type" value="Genomic_DNA"/>
</dbReference>
<gene>
    <name evidence="17" type="ORF">H103_03180</name>
</gene>
<keyword evidence="3 15" id="KW-0813">Transport</keyword>
<dbReference type="PANTHER" id="PTHR11038">
    <property type="entry name" value="MITOCHONDRIAL IMPORT INNER MEMBRANE TRANSLOCASE SUBUNIT TIM10"/>
    <property type="match status" value="1"/>
</dbReference>
<keyword evidence="11 15" id="KW-1015">Disulfide bond</keyword>
<dbReference type="PANTHER" id="PTHR11038:SF16">
    <property type="entry name" value="MITOCHONDRIAL IMPORT INNER MEMBRANE TRANSLOCASE SUBUNIT TIM10"/>
    <property type="match status" value="1"/>
</dbReference>
<keyword evidence="12 15" id="KW-0143">Chaperone</keyword>
<protein>
    <recommendedName>
        <fullName evidence="15">Mitochondrial import inner membrane translocase subunit</fullName>
    </recommendedName>
</protein>
<evidence type="ECO:0000256" key="11">
    <source>
        <dbReference type="ARBA" id="ARBA00023157"/>
    </source>
</evidence>
<evidence type="ECO:0000259" key="16">
    <source>
        <dbReference type="Pfam" id="PF02953"/>
    </source>
</evidence>
<evidence type="ECO:0000256" key="3">
    <source>
        <dbReference type="ARBA" id="ARBA00022448"/>
    </source>
</evidence>
<dbReference type="AlphaFoldDB" id="A0A022W6J8"/>
<evidence type="ECO:0000256" key="13">
    <source>
        <dbReference type="ARBA" id="ARBA00055537"/>
    </source>
</evidence>
<comment type="domain">
    <text evidence="15">The twin CX3C motif contains 4 conserved Cys residues that form 2 disulfide bonds in the mitochondrial intermembrane space.</text>
</comment>
<dbReference type="InterPro" id="IPR035427">
    <property type="entry name" value="Tim10-like_dom_sf"/>
</dbReference>
<evidence type="ECO:0000256" key="8">
    <source>
        <dbReference type="ARBA" id="ARBA00023010"/>
    </source>
</evidence>
<dbReference type="OrthoDB" id="274922at2759"/>
<evidence type="ECO:0000256" key="2">
    <source>
        <dbReference type="ARBA" id="ARBA00006720"/>
    </source>
</evidence>
<comment type="subunit">
    <text evidence="14">Heterohexamer; composed of 3 copies of TIM9 and 3 copies of TIM10, named soluble 70 kDa complex. Associates directly with the TIM22 complex, whose core is composed of TIM22 and TIM54. Interacts with the transmembrane regions of multi-pass transmembrane proteins in transit.</text>
</comment>
<dbReference type="GO" id="GO:0045039">
    <property type="term" value="P:protein insertion into mitochondrial inner membrane"/>
    <property type="evidence" value="ECO:0007669"/>
    <property type="project" value="UniProtKB-ARBA"/>
</dbReference>
<accession>A0A022W6J8</accession>
<dbReference type="HOGENOM" id="CLU_162151_1_0_1"/>
<organism evidence="17">
    <name type="scientific">Trichophyton rubrum CBS 288.86</name>
    <dbReference type="NCBI Taxonomy" id="1215330"/>
    <lineage>
        <taxon>Eukaryota</taxon>
        <taxon>Fungi</taxon>
        <taxon>Dikarya</taxon>
        <taxon>Ascomycota</taxon>
        <taxon>Pezizomycotina</taxon>
        <taxon>Eurotiomycetes</taxon>
        <taxon>Eurotiomycetidae</taxon>
        <taxon>Onygenales</taxon>
        <taxon>Arthrodermataceae</taxon>
        <taxon>Trichophyton</taxon>
    </lineage>
</organism>
<keyword evidence="6" id="KW-0862">Zinc</keyword>
<evidence type="ECO:0000256" key="6">
    <source>
        <dbReference type="ARBA" id="ARBA00022833"/>
    </source>
</evidence>
<proteinExistence type="inferred from homology"/>
<comment type="function">
    <text evidence="13">Mitochondrial intermembrane chaperone that participates in the import and insertion of multi-pass transmembrane proteins into the mitochondrial inner membrane. Also required for the transfer of beta-barrel precursors from the TOM complex to the sorting and assembly machinery (SAM complex) of the outer membrane. Acts as a chaperone-like protein that protects the hydrophobic precursors from aggregation and guide them through the mitochondrial intermembrane space.</text>
</comment>
<keyword evidence="4" id="KW-0479">Metal-binding</keyword>
<sequence>MSYLFGGRPQISSEEKIRQAELEVEMVTDMMTRLTNGCIKKCIPTDYREGDLNKGESVCLDRCVGKYFEVNIKISEKMQQQQQQQAAGMGSGL</sequence>
<evidence type="ECO:0000256" key="10">
    <source>
        <dbReference type="ARBA" id="ARBA00023136"/>
    </source>
</evidence>
<evidence type="ECO:0000256" key="4">
    <source>
        <dbReference type="ARBA" id="ARBA00022723"/>
    </source>
</evidence>
<reference evidence="17" key="1">
    <citation type="submission" date="2014-02" db="EMBL/GenBank/DDBJ databases">
        <title>The Genome Sequence of Trichophyton rubrum (morphotype fischeri) CBS 288.86.</title>
        <authorList>
            <consortium name="The Broad Institute Genomics Platform"/>
            <person name="Cuomo C.A."/>
            <person name="White T.C."/>
            <person name="Graser Y."/>
            <person name="Martinez-Rossi N."/>
            <person name="Heitman J."/>
            <person name="Young S.K."/>
            <person name="Zeng Q."/>
            <person name="Gargeya S."/>
            <person name="Abouelleil A."/>
            <person name="Alvarado L."/>
            <person name="Chapman S.B."/>
            <person name="Gainer-Dewar J."/>
            <person name="Goldberg J."/>
            <person name="Griggs A."/>
            <person name="Gujja S."/>
            <person name="Hansen M."/>
            <person name="Howarth C."/>
            <person name="Imamovic A."/>
            <person name="Larimer J."/>
            <person name="Martinez D."/>
            <person name="Murphy C."/>
            <person name="Pearson M.D."/>
            <person name="Persinoti G."/>
            <person name="Poon T."/>
            <person name="Priest M."/>
            <person name="Roberts A.D."/>
            <person name="Saif S."/>
            <person name="Shea T.D."/>
            <person name="Sykes S.N."/>
            <person name="Wortman J."/>
            <person name="Nusbaum C."/>
            <person name="Birren B."/>
        </authorList>
    </citation>
    <scope>NUCLEOTIDE SEQUENCE [LARGE SCALE GENOMIC DNA]</scope>
    <source>
        <strain evidence="17">CBS 288.86</strain>
    </source>
</reference>
<keyword evidence="5 15" id="KW-0999">Mitochondrion inner membrane</keyword>
<evidence type="ECO:0000256" key="12">
    <source>
        <dbReference type="ARBA" id="ARBA00023186"/>
    </source>
</evidence>
<evidence type="ECO:0000256" key="5">
    <source>
        <dbReference type="ARBA" id="ARBA00022792"/>
    </source>
</evidence>
<dbReference type="InterPro" id="IPR004217">
    <property type="entry name" value="Tim10-like"/>
</dbReference>
<evidence type="ECO:0000256" key="15">
    <source>
        <dbReference type="RuleBase" id="RU367043"/>
    </source>
</evidence>
<evidence type="ECO:0000256" key="14">
    <source>
        <dbReference type="ARBA" id="ARBA00065568"/>
    </source>
</evidence>